<dbReference type="PANTHER" id="PTHR48079">
    <property type="entry name" value="PROTEIN YEEZ"/>
    <property type="match status" value="1"/>
</dbReference>
<dbReference type="PANTHER" id="PTHR48079:SF3">
    <property type="entry name" value="NAD-DEPENDENT EPIMERASE_DEHYDRATASE DOMAIN-CONTAINING PROTEIN"/>
    <property type="match status" value="1"/>
</dbReference>
<protein>
    <recommendedName>
        <fullName evidence="1">NAD-dependent epimerase/dehydratase domain-containing protein</fullName>
    </recommendedName>
</protein>
<keyword evidence="3" id="KW-1185">Reference proteome</keyword>
<gene>
    <name evidence="2" type="ORF">Daus18300_011112</name>
</gene>
<accession>A0ABR3W8A4</accession>
<dbReference type="Proteomes" id="UP001583177">
    <property type="component" value="Unassembled WGS sequence"/>
</dbReference>
<feature type="domain" description="NAD-dependent epimerase/dehydratase" evidence="1">
    <location>
        <begin position="11"/>
        <end position="246"/>
    </location>
</feature>
<evidence type="ECO:0000259" key="1">
    <source>
        <dbReference type="Pfam" id="PF01370"/>
    </source>
</evidence>
<organism evidence="2 3">
    <name type="scientific">Diaporthe australafricana</name>
    <dbReference type="NCBI Taxonomy" id="127596"/>
    <lineage>
        <taxon>Eukaryota</taxon>
        <taxon>Fungi</taxon>
        <taxon>Dikarya</taxon>
        <taxon>Ascomycota</taxon>
        <taxon>Pezizomycotina</taxon>
        <taxon>Sordariomycetes</taxon>
        <taxon>Sordariomycetidae</taxon>
        <taxon>Diaporthales</taxon>
        <taxon>Diaporthaceae</taxon>
        <taxon>Diaporthe</taxon>
    </lineage>
</organism>
<sequence>MSPHGTKVRTALVTGANGYIGNAVARAFVRAGWITYGLVRSPSGAHSLASEEVVPVVGSISDIGGHDEIKSQLPPTLNAIISTTEDHSDYVQHYTDIISLLRTVGSKSVANGVRPLVIFTSGCKDYGLGPHFANDPALSPHTEASPINPPAFAVLRAEYSQKIFENDDVFAPVLVRPTNVHGRSSSFYGIFLSVANQAAMNDRSLVMPTRPESIVHSMHVDDCADAYVAIAAHPRREEVSGQVFNISARRYETVDEVGRALVAEYGISKGLEYVDEMDLKEGQNPWPLGLVDFPQWTGSEKLRSITDWQDHRPLFSEAVHVFRVAYEAAQSAGHENIQKVENLLNTTLSNWRQAAST</sequence>
<dbReference type="EMBL" id="JAWRVE010000131">
    <property type="protein sequence ID" value="KAL1855296.1"/>
    <property type="molecule type" value="Genomic_DNA"/>
</dbReference>
<dbReference type="Gene3D" id="3.40.50.720">
    <property type="entry name" value="NAD(P)-binding Rossmann-like Domain"/>
    <property type="match status" value="1"/>
</dbReference>
<dbReference type="SUPFAM" id="SSF51735">
    <property type="entry name" value="NAD(P)-binding Rossmann-fold domains"/>
    <property type="match status" value="1"/>
</dbReference>
<name>A0ABR3W8A4_9PEZI</name>
<proteinExistence type="predicted"/>
<evidence type="ECO:0000313" key="2">
    <source>
        <dbReference type="EMBL" id="KAL1855296.1"/>
    </source>
</evidence>
<dbReference type="InterPro" id="IPR051783">
    <property type="entry name" value="NAD(P)-dependent_oxidoreduct"/>
</dbReference>
<comment type="caution">
    <text evidence="2">The sequence shown here is derived from an EMBL/GenBank/DDBJ whole genome shotgun (WGS) entry which is preliminary data.</text>
</comment>
<evidence type="ECO:0000313" key="3">
    <source>
        <dbReference type="Proteomes" id="UP001583177"/>
    </source>
</evidence>
<reference evidence="2 3" key="1">
    <citation type="journal article" date="2024" name="IMA Fungus">
        <title>IMA Genome - F19 : A genome assembly and annotation guide to empower mycologists, including annotated draft genome sequences of Ceratocystis pirilliformis, Diaporthe australafricana, Fusarium ophioides, Paecilomyces lecythidis, and Sporothrix stenoceras.</title>
        <authorList>
            <person name="Aylward J."/>
            <person name="Wilson A.M."/>
            <person name="Visagie C.M."/>
            <person name="Spraker J."/>
            <person name="Barnes I."/>
            <person name="Buitendag C."/>
            <person name="Ceriani C."/>
            <person name="Del Mar Angel L."/>
            <person name="du Plessis D."/>
            <person name="Fuchs T."/>
            <person name="Gasser K."/>
            <person name="Kramer D."/>
            <person name="Li W."/>
            <person name="Munsamy K."/>
            <person name="Piso A."/>
            <person name="Price J.L."/>
            <person name="Sonnekus B."/>
            <person name="Thomas C."/>
            <person name="van der Nest A."/>
            <person name="van Dijk A."/>
            <person name="van Heerden A."/>
            <person name="van Vuuren N."/>
            <person name="Yilmaz N."/>
            <person name="Duong T.A."/>
            <person name="van der Merwe N.A."/>
            <person name="Wingfield M.J."/>
            <person name="Wingfield B.D."/>
        </authorList>
    </citation>
    <scope>NUCLEOTIDE SEQUENCE [LARGE SCALE GENOMIC DNA]</scope>
    <source>
        <strain evidence="2 3">CMW 18300</strain>
    </source>
</reference>
<dbReference type="Pfam" id="PF01370">
    <property type="entry name" value="Epimerase"/>
    <property type="match status" value="1"/>
</dbReference>
<dbReference type="InterPro" id="IPR036291">
    <property type="entry name" value="NAD(P)-bd_dom_sf"/>
</dbReference>
<dbReference type="InterPro" id="IPR001509">
    <property type="entry name" value="Epimerase_deHydtase"/>
</dbReference>